<keyword evidence="3" id="KW-1185">Reference proteome</keyword>
<evidence type="ECO:0000313" key="2">
    <source>
        <dbReference type="EMBL" id="KAF9527403.1"/>
    </source>
</evidence>
<gene>
    <name evidence="2" type="ORF">CPB83DRAFT_895212</name>
</gene>
<sequence>MVKIITTLLPRLPSMALYAVCTLATSTTTEGQTDKVVARQEPYKRLSMYSVPRTYRYRNVERLPRGPGGGLFRTSASRYSGGFMGMRGGFRREVDQDFYAREIANLEKMGERDLVFEDLENIVERQIY</sequence>
<feature type="signal peptide" evidence="1">
    <location>
        <begin position="1"/>
        <end position="31"/>
    </location>
</feature>
<name>A0A9P6JP34_9AGAR</name>
<comment type="caution">
    <text evidence="2">The sequence shown here is derived from an EMBL/GenBank/DDBJ whole genome shotgun (WGS) entry which is preliminary data.</text>
</comment>
<protein>
    <submittedName>
        <fullName evidence="2">Uncharacterized protein</fullName>
    </submittedName>
</protein>
<organism evidence="2 3">
    <name type="scientific">Crepidotus variabilis</name>
    <dbReference type="NCBI Taxonomy" id="179855"/>
    <lineage>
        <taxon>Eukaryota</taxon>
        <taxon>Fungi</taxon>
        <taxon>Dikarya</taxon>
        <taxon>Basidiomycota</taxon>
        <taxon>Agaricomycotina</taxon>
        <taxon>Agaricomycetes</taxon>
        <taxon>Agaricomycetidae</taxon>
        <taxon>Agaricales</taxon>
        <taxon>Agaricineae</taxon>
        <taxon>Crepidotaceae</taxon>
        <taxon>Crepidotus</taxon>
    </lineage>
</organism>
<proteinExistence type="predicted"/>
<dbReference type="Proteomes" id="UP000807306">
    <property type="component" value="Unassembled WGS sequence"/>
</dbReference>
<accession>A0A9P6JP34</accession>
<dbReference type="AlphaFoldDB" id="A0A9P6JP34"/>
<feature type="chain" id="PRO_5040423822" evidence="1">
    <location>
        <begin position="32"/>
        <end position="128"/>
    </location>
</feature>
<evidence type="ECO:0000256" key="1">
    <source>
        <dbReference type="SAM" id="SignalP"/>
    </source>
</evidence>
<dbReference type="EMBL" id="MU157861">
    <property type="protein sequence ID" value="KAF9527403.1"/>
    <property type="molecule type" value="Genomic_DNA"/>
</dbReference>
<reference evidence="2" key="1">
    <citation type="submission" date="2020-11" db="EMBL/GenBank/DDBJ databases">
        <authorList>
            <consortium name="DOE Joint Genome Institute"/>
            <person name="Ahrendt S."/>
            <person name="Riley R."/>
            <person name="Andreopoulos W."/>
            <person name="Labutti K."/>
            <person name="Pangilinan J."/>
            <person name="Ruiz-Duenas F.J."/>
            <person name="Barrasa J.M."/>
            <person name="Sanchez-Garcia M."/>
            <person name="Camarero S."/>
            <person name="Miyauchi S."/>
            <person name="Serrano A."/>
            <person name="Linde D."/>
            <person name="Babiker R."/>
            <person name="Drula E."/>
            <person name="Ayuso-Fernandez I."/>
            <person name="Pacheco R."/>
            <person name="Padilla G."/>
            <person name="Ferreira P."/>
            <person name="Barriuso J."/>
            <person name="Kellner H."/>
            <person name="Castanera R."/>
            <person name="Alfaro M."/>
            <person name="Ramirez L."/>
            <person name="Pisabarro A.G."/>
            <person name="Kuo A."/>
            <person name="Tritt A."/>
            <person name="Lipzen A."/>
            <person name="He G."/>
            <person name="Yan M."/>
            <person name="Ng V."/>
            <person name="Cullen D."/>
            <person name="Martin F."/>
            <person name="Rosso M.-N."/>
            <person name="Henrissat B."/>
            <person name="Hibbett D."/>
            <person name="Martinez A.T."/>
            <person name="Grigoriev I.V."/>
        </authorList>
    </citation>
    <scope>NUCLEOTIDE SEQUENCE</scope>
    <source>
        <strain evidence="2">CBS 506.95</strain>
    </source>
</reference>
<evidence type="ECO:0000313" key="3">
    <source>
        <dbReference type="Proteomes" id="UP000807306"/>
    </source>
</evidence>
<keyword evidence="1" id="KW-0732">Signal</keyword>